<reference evidence="3" key="1">
    <citation type="journal article" date="2014" name="Proc. Natl. Acad. Sci. U.S.A.">
        <title>Extensive sampling of basidiomycete genomes demonstrates inadequacy of the white-rot/brown-rot paradigm for wood decay fungi.</title>
        <authorList>
            <person name="Riley R."/>
            <person name="Salamov A.A."/>
            <person name="Brown D.W."/>
            <person name="Nagy L.G."/>
            <person name="Floudas D."/>
            <person name="Held B.W."/>
            <person name="Levasseur A."/>
            <person name="Lombard V."/>
            <person name="Morin E."/>
            <person name="Otillar R."/>
            <person name="Lindquist E.A."/>
            <person name="Sun H."/>
            <person name="LaButti K.M."/>
            <person name="Schmutz J."/>
            <person name="Jabbour D."/>
            <person name="Luo H."/>
            <person name="Baker S.E."/>
            <person name="Pisabarro A.G."/>
            <person name="Walton J.D."/>
            <person name="Blanchette R.A."/>
            <person name="Henrissat B."/>
            <person name="Martin F."/>
            <person name="Cullen D."/>
            <person name="Hibbett D.S."/>
            <person name="Grigoriev I.V."/>
        </authorList>
    </citation>
    <scope>NUCLEOTIDE SEQUENCE [LARGE SCALE GENOMIC DNA]</scope>
    <source>
        <strain evidence="3">FD-172 SS1</strain>
    </source>
</reference>
<dbReference type="AlphaFoldDB" id="A0A067N7Z5"/>
<dbReference type="InParanoid" id="A0A067N7Z5"/>
<protein>
    <submittedName>
        <fullName evidence="2">Uncharacterized protein</fullName>
    </submittedName>
</protein>
<dbReference type="HOGENOM" id="CLU_029630_0_0_1"/>
<feature type="chain" id="PRO_5001641887" evidence="1">
    <location>
        <begin position="19"/>
        <end position="298"/>
    </location>
</feature>
<dbReference type="InterPro" id="IPR009078">
    <property type="entry name" value="Ferritin-like_SF"/>
</dbReference>
<organism evidence="2 3">
    <name type="scientific">Botryobasidium botryosum (strain FD-172 SS1)</name>
    <dbReference type="NCBI Taxonomy" id="930990"/>
    <lineage>
        <taxon>Eukaryota</taxon>
        <taxon>Fungi</taxon>
        <taxon>Dikarya</taxon>
        <taxon>Basidiomycota</taxon>
        <taxon>Agaricomycotina</taxon>
        <taxon>Agaricomycetes</taxon>
        <taxon>Cantharellales</taxon>
        <taxon>Botryobasidiaceae</taxon>
        <taxon>Botryobasidium</taxon>
    </lineage>
</organism>
<gene>
    <name evidence="2" type="ORF">BOTBODRAFT_51245</name>
</gene>
<accession>A0A067N7Z5</accession>
<keyword evidence="3" id="KW-1185">Reference proteome</keyword>
<dbReference type="PANTHER" id="PTHR31694">
    <property type="entry name" value="DESICCATION-LIKE PROTEIN"/>
    <property type="match status" value="1"/>
</dbReference>
<dbReference type="STRING" id="930990.A0A067N7Z5"/>
<dbReference type="SUPFAM" id="SSF47240">
    <property type="entry name" value="Ferritin-like"/>
    <property type="match status" value="1"/>
</dbReference>
<evidence type="ECO:0000313" key="3">
    <source>
        <dbReference type="Proteomes" id="UP000027195"/>
    </source>
</evidence>
<name>A0A067N7Z5_BOTB1</name>
<dbReference type="OrthoDB" id="2098436at2759"/>
<evidence type="ECO:0000256" key="1">
    <source>
        <dbReference type="SAM" id="SignalP"/>
    </source>
</evidence>
<dbReference type="InterPro" id="IPR052965">
    <property type="entry name" value="Pigment-catalase-like"/>
</dbReference>
<proteinExistence type="predicted"/>
<keyword evidence="1" id="KW-0732">Signal</keyword>
<evidence type="ECO:0000313" key="2">
    <source>
        <dbReference type="EMBL" id="KDQ19866.1"/>
    </source>
</evidence>
<dbReference type="Pfam" id="PF13668">
    <property type="entry name" value="Ferritin_2"/>
    <property type="match status" value="1"/>
</dbReference>
<feature type="signal peptide" evidence="1">
    <location>
        <begin position="1"/>
        <end position="18"/>
    </location>
</feature>
<dbReference type="EMBL" id="KL198018">
    <property type="protein sequence ID" value="KDQ19866.1"/>
    <property type="molecule type" value="Genomic_DNA"/>
</dbReference>
<sequence length="298" mass="31226">MKLSSAFAIFAAAVAAIAAPLERRTSNPTEIDILQFALTLEHLEAAYYTQYLGQYDAQAFSDAGFPPQVYERFLQMKGHEVEHVNFLTSAIGSNAVQACEYSFPVHDVNSFVALSLVFEGVGVAAYTGAAQFLSTPAFLTTAASILATESRQEAWVGSDVLKENPWGSAFETPLSLNEVFSLASPFIVSCPSSNAPLAATGLPSLTASAPSSTFYCPGETVTLAFDCDNNSSSPLYVAFFSGLTTTFVPINDDKTVVLPSGLVGTVYAVVTSTGSGTVTDGNTVAGTVALNFGLDPTA</sequence>
<dbReference type="Proteomes" id="UP000027195">
    <property type="component" value="Unassembled WGS sequence"/>
</dbReference>
<dbReference type="PANTHER" id="PTHR31694:SF26">
    <property type="entry name" value="OS05G0151100 PROTEIN"/>
    <property type="match status" value="1"/>
</dbReference>